<dbReference type="PROSITE" id="PS50093">
    <property type="entry name" value="PKD"/>
    <property type="match status" value="1"/>
</dbReference>
<organism evidence="2 3">
    <name type="scientific">Nocardioides currus</name>
    <dbReference type="NCBI Taxonomy" id="2133958"/>
    <lineage>
        <taxon>Bacteria</taxon>
        <taxon>Bacillati</taxon>
        <taxon>Actinomycetota</taxon>
        <taxon>Actinomycetes</taxon>
        <taxon>Propionibacteriales</taxon>
        <taxon>Nocardioidaceae</taxon>
        <taxon>Nocardioides</taxon>
    </lineage>
</organism>
<dbReference type="InterPro" id="IPR000601">
    <property type="entry name" value="PKD_dom"/>
</dbReference>
<evidence type="ECO:0000259" key="1">
    <source>
        <dbReference type="PROSITE" id="PS50093"/>
    </source>
</evidence>
<dbReference type="OrthoDB" id="5192284at2"/>
<sequence length="229" mass="24308">MGETCLYTGQTLQDKAASDSEAAYTVYQACFSGSSGQPEPCSNPRACTADGAVGTIYAVLRDGVYVGIACLTADDSKDFTQPIGPLAAKRFKALAWPSSELTVQPSGGRTLVNFETIFFTTNTDSSTKVVRLLGQQVEIQATPASYTWHFGDDATLTTESAGHPYPEQDVVHTYATLSPVKPSVDTVYSGQFRVNGGRWEAIDETVTVEGAPVGLEIVEAKPELVAPPG</sequence>
<reference evidence="2 3" key="1">
    <citation type="submission" date="2018-03" db="EMBL/GenBank/DDBJ databases">
        <authorList>
            <person name="Keele B.F."/>
        </authorList>
    </citation>
    <scope>NUCLEOTIDE SEQUENCE [LARGE SCALE GENOMIC DNA]</scope>
    <source>
        <strain evidence="2 3">IB-3</strain>
    </source>
</reference>
<evidence type="ECO:0000313" key="3">
    <source>
        <dbReference type="Proteomes" id="UP000244867"/>
    </source>
</evidence>
<feature type="domain" description="PKD" evidence="1">
    <location>
        <begin position="142"/>
        <end position="176"/>
    </location>
</feature>
<keyword evidence="3" id="KW-1185">Reference proteome</keyword>
<evidence type="ECO:0000313" key="2">
    <source>
        <dbReference type="EMBL" id="PUA82473.1"/>
    </source>
</evidence>
<dbReference type="RefSeq" id="WP_108342660.1">
    <property type="nucleotide sequence ID" value="NZ_PYXZ01000001.1"/>
</dbReference>
<protein>
    <recommendedName>
        <fullName evidence="1">PKD domain-containing protein</fullName>
    </recommendedName>
</protein>
<gene>
    <name evidence="2" type="ORF">C7S10_01620</name>
</gene>
<name>A0A2R7Z1H0_9ACTN</name>
<dbReference type="Proteomes" id="UP000244867">
    <property type="component" value="Unassembled WGS sequence"/>
</dbReference>
<proteinExistence type="predicted"/>
<comment type="caution">
    <text evidence="2">The sequence shown here is derived from an EMBL/GenBank/DDBJ whole genome shotgun (WGS) entry which is preliminary data.</text>
</comment>
<dbReference type="AlphaFoldDB" id="A0A2R7Z1H0"/>
<dbReference type="EMBL" id="PYXZ01000001">
    <property type="protein sequence ID" value="PUA82473.1"/>
    <property type="molecule type" value="Genomic_DNA"/>
</dbReference>
<accession>A0A2R7Z1H0</accession>